<gene>
    <name evidence="1" type="ORF">RCA23_c07580</name>
</gene>
<dbReference type="AlphaFoldDB" id="A0AAN0RHL1"/>
<name>A0AAN0RHL1_9RHOB</name>
<accession>A0AAN0RHL1</accession>
<dbReference type="KEGG" id="ptp:RCA23_c07580"/>
<dbReference type="EMBL" id="CP003984">
    <property type="protein sequence ID" value="AII86314.1"/>
    <property type="molecule type" value="Genomic_DNA"/>
</dbReference>
<reference evidence="1 2" key="1">
    <citation type="journal article" date="2014" name="ISME J.">
        <title>Adaptation of an abundant Roseobacter RCA organism to pelagic systems revealed by genomic and transcriptomic analyses.</title>
        <authorList>
            <person name="Voget S."/>
            <person name="Wemheuer B."/>
            <person name="Brinkhoff T."/>
            <person name="Vollmers J."/>
            <person name="Dietrich S."/>
            <person name="Giebel H.A."/>
            <person name="Beardsley C."/>
            <person name="Sardemann C."/>
            <person name="Bakenhus I."/>
            <person name="Billerbeck S."/>
            <person name="Daniel R."/>
            <person name="Simon M."/>
        </authorList>
    </citation>
    <scope>NUCLEOTIDE SEQUENCE [LARGE SCALE GENOMIC DNA]</scope>
    <source>
        <strain evidence="1 2">RCA23</strain>
    </source>
</reference>
<evidence type="ECO:0000313" key="2">
    <source>
        <dbReference type="Proteomes" id="UP000028680"/>
    </source>
</evidence>
<proteinExistence type="predicted"/>
<sequence length="43" mass="4825">MDHFLSDALAQVTILLYYNIKLKGGSIMLNQGSRFKLQLKALA</sequence>
<evidence type="ECO:0000313" key="1">
    <source>
        <dbReference type="EMBL" id="AII86314.1"/>
    </source>
</evidence>
<organism evidence="1 2">
    <name type="scientific">Planktomarina temperata RCA23</name>
    <dbReference type="NCBI Taxonomy" id="666509"/>
    <lineage>
        <taxon>Bacteria</taxon>
        <taxon>Pseudomonadati</taxon>
        <taxon>Pseudomonadota</taxon>
        <taxon>Alphaproteobacteria</taxon>
        <taxon>Rhodobacterales</taxon>
        <taxon>Paracoccaceae</taxon>
        <taxon>Planktomarina</taxon>
    </lineage>
</organism>
<keyword evidence="2" id="KW-1185">Reference proteome</keyword>
<dbReference type="Proteomes" id="UP000028680">
    <property type="component" value="Chromosome"/>
</dbReference>
<protein>
    <submittedName>
        <fullName evidence="1">Uncharacterized protein</fullName>
    </submittedName>
</protein>